<evidence type="ECO:0000256" key="3">
    <source>
        <dbReference type="ARBA" id="ARBA00022989"/>
    </source>
</evidence>
<dbReference type="STRING" id="1618387.UW44_C0002G0050"/>
<evidence type="ECO:0000313" key="8">
    <source>
        <dbReference type="EMBL" id="KKT52384.1"/>
    </source>
</evidence>
<dbReference type="EMBL" id="LCIH01000002">
    <property type="protein sequence ID" value="KKT52384.1"/>
    <property type="molecule type" value="Genomic_DNA"/>
</dbReference>
<keyword evidence="5 7" id="KW-0456">Lyase</keyword>
<accession>A0A0G1KWS1</accession>
<name>A0A0G1KWS1_9BACT</name>
<organism evidence="8 9">
    <name type="scientific">Candidatus Collierbacteria bacterium GW2011_GWB2_44_22</name>
    <dbReference type="NCBI Taxonomy" id="1618387"/>
    <lineage>
        <taxon>Bacteria</taxon>
        <taxon>Candidatus Collieribacteriota</taxon>
    </lineage>
</organism>
<feature type="site" description="Important for catalytic activity" evidence="7">
    <location>
        <position position="201"/>
    </location>
</feature>
<keyword evidence="2 7" id="KW-0812">Transmembrane</keyword>
<dbReference type="AlphaFoldDB" id="A0A0G1KWS1"/>
<dbReference type="Pfam" id="PF02618">
    <property type="entry name" value="YceG"/>
    <property type="match status" value="1"/>
</dbReference>
<comment type="caution">
    <text evidence="8">The sequence shown here is derived from an EMBL/GenBank/DDBJ whole genome shotgun (WGS) entry which is preliminary data.</text>
</comment>
<dbReference type="GO" id="GO:0005886">
    <property type="term" value="C:plasma membrane"/>
    <property type="evidence" value="ECO:0007669"/>
    <property type="project" value="UniProtKB-UniRule"/>
</dbReference>
<gene>
    <name evidence="7" type="primary">mltG</name>
    <name evidence="8" type="ORF">UW44_C0002G0050</name>
</gene>
<evidence type="ECO:0000256" key="1">
    <source>
        <dbReference type="ARBA" id="ARBA00022475"/>
    </source>
</evidence>
<dbReference type="PANTHER" id="PTHR30518">
    <property type="entry name" value="ENDOLYTIC MUREIN TRANSGLYCOSYLASE"/>
    <property type="match status" value="1"/>
</dbReference>
<proteinExistence type="inferred from homology"/>
<dbReference type="CDD" id="cd08010">
    <property type="entry name" value="MltG_like"/>
    <property type="match status" value="1"/>
</dbReference>
<evidence type="ECO:0000256" key="4">
    <source>
        <dbReference type="ARBA" id="ARBA00023136"/>
    </source>
</evidence>
<dbReference type="PANTHER" id="PTHR30518:SF2">
    <property type="entry name" value="ENDOLYTIC MUREIN TRANSGLYCOSYLASE"/>
    <property type="match status" value="1"/>
</dbReference>
<comment type="catalytic activity">
    <reaction evidence="7">
        <text>a peptidoglycan chain = a peptidoglycan chain with N-acetyl-1,6-anhydromuramyl-[peptide] at the reducing end + a peptidoglycan chain with N-acetylglucosamine at the non-reducing end.</text>
        <dbReference type="EC" id="4.2.2.29"/>
    </reaction>
</comment>
<dbReference type="Proteomes" id="UP000034006">
    <property type="component" value="Unassembled WGS sequence"/>
</dbReference>
<evidence type="ECO:0000256" key="5">
    <source>
        <dbReference type="ARBA" id="ARBA00023239"/>
    </source>
</evidence>
<keyword evidence="1 7" id="KW-1003">Cell membrane</keyword>
<dbReference type="Gene3D" id="3.30.1490.480">
    <property type="entry name" value="Endolytic murein transglycosylase"/>
    <property type="match status" value="1"/>
</dbReference>
<dbReference type="HAMAP" id="MF_02065">
    <property type="entry name" value="MltG"/>
    <property type="match status" value="1"/>
</dbReference>
<keyword evidence="3 7" id="KW-1133">Transmembrane helix</keyword>
<dbReference type="InterPro" id="IPR003770">
    <property type="entry name" value="MLTG-like"/>
</dbReference>
<keyword evidence="4 7" id="KW-0472">Membrane</keyword>
<dbReference type="GO" id="GO:0071555">
    <property type="term" value="P:cell wall organization"/>
    <property type="evidence" value="ECO:0007669"/>
    <property type="project" value="UniProtKB-KW"/>
</dbReference>
<reference evidence="8 9" key="1">
    <citation type="journal article" date="2015" name="Nature">
        <title>rRNA introns, odd ribosomes, and small enigmatic genomes across a large radiation of phyla.</title>
        <authorList>
            <person name="Brown C.T."/>
            <person name="Hug L.A."/>
            <person name="Thomas B.C."/>
            <person name="Sharon I."/>
            <person name="Castelle C.J."/>
            <person name="Singh A."/>
            <person name="Wilkins M.J."/>
            <person name="Williams K.H."/>
            <person name="Banfield J.F."/>
        </authorList>
    </citation>
    <scope>NUCLEOTIDE SEQUENCE [LARGE SCALE GENOMIC DNA]</scope>
</reference>
<keyword evidence="6 7" id="KW-0961">Cell wall biogenesis/degradation</keyword>
<evidence type="ECO:0000256" key="2">
    <source>
        <dbReference type="ARBA" id="ARBA00022692"/>
    </source>
</evidence>
<dbReference type="EC" id="4.2.2.29" evidence="7"/>
<dbReference type="GO" id="GO:0008932">
    <property type="term" value="F:lytic endotransglycosylase activity"/>
    <property type="evidence" value="ECO:0007669"/>
    <property type="project" value="UniProtKB-UniRule"/>
</dbReference>
<evidence type="ECO:0000256" key="7">
    <source>
        <dbReference type="HAMAP-Rule" id="MF_02065"/>
    </source>
</evidence>
<dbReference type="NCBIfam" id="TIGR00247">
    <property type="entry name" value="endolytic transglycosylase MltG"/>
    <property type="match status" value="1"/>
</dbReference>
<evidence type="ECO:0000313" key="9">
    <source>
        <dbReference type="Proteomes" id="UP000034006"/>
    </source>
</evidence>
<comment type="function">
    <text evidence="7">Functions as a peptidoglycan terminase that cleaves nascent peptidoglycan strands endolytically to terminate their elongation.</text>
</comment>
<dbReference type="PATRIC" id="fig|1618387.3.peg.130"/>
<comment type="similarity">
    <text evidence="7">Belongs to the transglycosylase MltG family.</text>
</comment>
<dbReference type="GO" id="GO:0009252">
    <property type="term" value="P:peptidoglycan biosynthetic process"/>
    <property type="evidence" value="ECO:0007669"/>
    <property type="project" value="UniProtKB-UniRule"/>
</dbReference>
<evidence type="ECO:0000256" key="6">
    <source>
        <dbReference type="ARBA" id="ARBA00023316"/>
    </source>
</evidence>
<protein>
    <recommendedName>
        <fullName evidence="7">Endolytic murein transglycosylase</fullName>
        <ecNumber evidence="7">4.2.2.29</ecNumber>
    </recommendedName>
    <alternativeName>
        <fullName evidence="7">Peptidoglycan lytic transglycosylase</fullName>
    </alternativeName>
    <alternativeName>
        <fullName evidence="7">Peptidoglycan polymerization terminase</fullName>
    </alternativeName>
</protein>
<sequence>MFKRFFTTLTILAVVLFAWYFQAIQPVTRTNVPSVDFEVKSGVGVDKIANDLSSARLIRSRIGFKLTVIRLGVANRIQAGYFKLSPNMSATEMADALTRAYARQVRVTLPEGLRSEEINFILEKAFSKIEGSNFNPLQFTSQVRGKEGRLFPDTYDFAPEASASDIVKRLTARFDEVVIDQNIPEDKLPKILVIASLLEREAATVEEMPLVAGVITKRLNIGMALQIDATVQYALGSVRCKQINCDWWKKSLSTEDLKISSPFNTYQNPGLPPAPISNPGKDALSAAANPVVGSALYYLHDSTGKIHFADTLPQHNQNICTYLKKDCY</sequence>